<proteinExistence type="predicted"/>
<sequence length="379" mass="40577">MDTTMRIGTRTDAESAASITIVSIPAGHPYVQRATADPRVTVLADPVAPGTDPAVWWPPAALDPAWIGAYADEASLLHIHFGTESFPPGHLTACLDAAHAVGWPVVFTLHDLEHPQLGDSSAYLAQLDELMVGADAVTTLTVGAARTVRERWGRRATVIPHPSVLPRSAAIEPAVGSGRVVGVHLKDLRPGVDGPGTVRVLGAALRALRDAGHDVRGEVRLHHRVRDADAAAEVRELCAASDALDLVEHERLEDDELFAALARLDGCVLPYRHGTHSGWLELCWDLGVPVAAPRVGFFAEQHDDGTVASFSRTDPAELATALGTLWSAPASRPASPARDALVEQRRRVRSVMDAAIAEHHAELYRRLLDGTHPLEGRTA</sequence>
<dbReference type="RefSeq" id="WP_311868904.1">
    <property type="nucleotide sequence ID" value="NZ_JAUZVT010000001.1"/>
</dbReference>
<organism evidence="1 2">
    <name type="scientific">Microbacterium aquilitoris</name>
    <dbReference type="NCBI Taxonomy" id="3067307"/>
    <lineage>
        <taxon>Bacteria</taxon>
        <taxon>Bacillati</taxon>
        <taxon>Actinomycetota</taxon>
        <taxon>Actinomycetes</taxon>
        <taxon>Micrococcales</taxon>
        <taxon>Microbacteriaceae</taxon>
        <taxon>Microbacterium</taxon>
    </lineage>
</organism>
<dbReference type="EMBL" id="JAUZVT010000001">
    <property type="protein sequence ID" value="MDT3329737.1"/>
    <property type="molecule type" value="Genomic_DNA"/>
</dbReference>
<dbReference type="SUPFAM" id="SSF53756">
    <property type="entry name" value="UDP-Glycosyltransferase/glycogen phosphorylase"/>
    <property type="match status" value="1"/>
</dbReference>
<gene>
    <name evidence="1" type="ORF">Q9S78_03555</name>
</gene>
<accession>A0ABU3GGA5</accession>
<reference evidence="1 2" key="1">
    <citation type="submission" date="2023-08" db="EMBL/GenBank/DDBJ databases">
        <title>Microbacterium aquilitoris sp. nov. and Microbacterium gwkjibeachense sp. nov., isolated from beach.</title>
        <authorList>
            <person name="Lee S.D."/>
            <person name="Yang H."/>
            <person name="Kim I."/>
        </authorList>
    </citation>
    <scope>NUCLEOTIDE SEQUENCE [LARGE SCALE GENOMIC DNA]</scope>
    <source>
        <strain evidence="1 2">KSW-18</strain>
    </source>
</reference>
<evidence type="ECO:0000313" key="2">
    <source>
        <dbReference type="Proteomes" id="UP001262835"/>
    </source>
</evidence>
<comment type="caution">
    <text evidence="1">The sequence shown here is derived from an EMBL/GenBank/DDBJ whole genome shotgun (WGS) entry which is preliminary data.</text>
</comment>
<dbReference type="Proteomes" id="UP001262835">
    <property type="component" value="Unassembled WGS sequence"/>
</dbReference>
<evidence type="ECO:0000313" key="1">
    <source>
        <dbReference type="EMBL" id="MDT3329737.1"/>
    </source>
</evidence>
<protein>
    <recommendedName>
        <fullName evidence="3">D-inositol 3-phosphate glycosyltransferase</fullName>
    </recommendedName>
</protein>
<dbReference type="Gene3D" id="3.40.50.2000">
    <property type="entry name" value="Glycogen Phosphorylase B"/>
    <property type="match status" value="2"/>
</dbReference>
<keyword evidence="2" id="KW-1185">Reference proteome</keyword>
<evidence type="ECO:0008006" key="3">
    <source>
        <dbReference type="Google" id="ProtNLM"/>
    </source>
</evidence>
<name>A0ABU3GGA5_9MICO</name>